<feature type="non-terminal residue" evidence="1">
    <location>
        <position position="1"/>
    </location>
</feature>
<comment type="caution">
    <text evidence="1">The sequence shown here is derived from an EMBL/GenBank/DDBJ whole genome shotgun (WGS) entry which is preliminary data.</text>
</comment>
<accession>A0A835RVC5</accession>
<keyword evidence="2" id="KW-1185">Reference proteome</keyword>
<sequence>YRNGMFEVAVATKPNAWFGRAARKPCSVWKFSQKHPSQDCLQRQKHYGTMVMKASGGVCPQYMWKHSHH</sequence>
<dbReference type="EMBL" id="JADCNL010000001">
    <property type="protein sequence ID" value="KAG0498996.1"/>
    <property type="molecule type" value="Genomic_DNA"/>
</dbReference>
<evidence type="ECO:0000313" key="2">
    <source>
        <dbReference type="Proteomes" id="UP000636800"/>
    </source>
</evidence>
<gene>
    <name evidence="1" type="ORF">HPP92_003687</name>
</gene>
<evidence type="ECO:0000313" key="1">
    <source>
        <dbReference type="EMBL" id="KAG0498996.1"/>
    </source>
</evidence>
<organism evidence="1 2">
    <name type="scientific">Vanilla planifolia</name>
    <name type="common">Vanilla</name>
    <dbReference type="NCBI Taxonomy" id="51239"/>
    <lineage>
        <taxon>Eukaryota</taxon>
        <taxon>Viridiplantae</taxon>
        <taxon>Streptophyta</taxon>
        <taxon>Embryophyta</taxon>
        <taxon>Tracheophyta</taxon>
        <taxon>Spermatophyta</taxon>
        <taxon>Magnoliopsida</taxon>
        <taxon>Liliopsida</taxon>
        <taxon>Asparagales</taxon>
        <taxon>Orchidaceae</taxon>
        <taxon>Vanilloideae</taxon>
        <taxon>Vanilleae</taxon>
        <taxon>Vanilla</taxon>
    </lineage>
</organism>
<dbReference type="Proteomes" id="UP000636800">
    <property type="component" value="Chromosome 1"/>
</dbReference>
<protein>
    <submittedName>
        <fullName evidence="1">Uncharacterized protein</fullName>
    </submittedName>
</protein>
<name>A0A835RVC5_VANPL</name>
<reference evidence="1 2" key="1">
    <citation type="journal article" date="2020" name="Nat. Food">
        <title>A phased Vanilla planifolia genome enables genetic improvement of flavour and production.</title>
        <authorList>
            <person name="Hasing T."/>
            <person name="Tang H."/>
            <person name="Brym M."/>
            <person name="Khazi F."/>
            <person name="Huang T."/>
            <person name="Chambers A.H."/>
        </authorList>
    </citation>
    <scope>NUCLEOTIDE SEQUENCE [LARGE SCALE GENOMIC DNA]</scope>
    <source>
        <tissue evidence="1">Leaf</tissue>
    </source>
</reference>
<dbReference type="OrthoDB" id="77656at2759"/>
<proteinExistence type="predicted"/>
<dbReference type="AlphaFoldDB" id="A0A835RVC5"/>